<evidence type="ECO:0000313" key="7">
    <source>
        <dbReference type="EMBL" id="OJJ31439.1"/>
    </source>
</evidence>
<dbReference type="GeneID" id="63745273"/>
<comment type="similarity">
    <text evidence="6">Belongs to the actin family.</text>
</comment>
<dbReference type="VEuPathDB" id="FungiDB:ASPWEDRAFT_141685"/>
<evidence type="ECO:0000256" key="1">
    <source>
        <dbReference type="ARBA" id="ARBA00004245"/>
    </source>
</evidence>
<sequence length="363" mass="39052">MADSGNMPLVIDAGTSYIKVGFSGDDAPRGLFPSVVGHGSENPAVGDEAVSHRDNLELTHPIENGHVTSWNDMEKILNYAFYKVLQQAPEEHPILLAESVFNSKQNREKAAQMLFEIFNAPSIYIIPDAVLSLYQSGRTTGVVIDIGSTSTRVVPIVEGKCVSNAVSHVDIGGEHVTSYLQQQLGGTFSARDQFELREILQNMKAQLCFVAGDFDEISTYADTSSDIDTEYNLPDGETITLGADRFRAPEVLFRPDMLGLNFAGIHTAVVNSIGQCPGNVQETLYSNIVLSGGTALLPGMRERLSIELAGLAGRSVEVTAPANAYTAWLGGTIVASSSSFEGLWLSKDGYDESGPAIVNTKWA</sequence>
<keyword evidence="3" id="KW-0547">Nucleotide-binding</keyword>
<accession>A0A1L9R955</accession>
<evidence type="ECO:0000256" key="3">
    <source>
        <dbReference type="ARBA" id="ARBA00022741"/>
    </source>
</evidence>
<evidence type="ECO:0000256" key="2">
    <source>
        <dbReference type="ARBA" id="ARBA00022490"/>
    </source>
</evidence>
<dbReference type="PRINTS" id="PR00190">
    <property type="entry name" value="ACTIN"/>
</dbReference>
<evidence type="ECO:0000313" key="8">
    <source>
        <dbReference type="Proteomes" id="UP000184383"/>
    </source>
</evidence>
<evidence type="ECO:0000256" key="4">
    <source>
        <dbReference type="ARBA" id="ARBA00022840"/>
    </source>
</evidence>
<name>A0A1L9R955_ASPWE</name>
<keyword evidence="2" id="KW-0963">Cytoplasm</keyword>
<dbReference type="FunFam" id="3.30.420.40:FF:000148">
    <property type="entry name" value="Actin, alpha skeletal muscle"/>
    <property type="match status" value="1"/>
</dbReference>
<dbReference type="Proteomes" id="UP000184383">
    <property type="component" value="Unassembled WGS sequence"/>
</dbReference>
<dbReference type="RefSeq" id="XP_040685116.1">
    <property type="nucleotide sequence ID" value="XM_040829425.1"/>
</dbReference>
<organism evidence="7 8">
    <name type="scientific">Aspergillus wentii DTO 134E9</name>
    <dbReference type="NCBI Taxonomy" id="1073089"/>
    <lineage>
        <taxon>Eukaryota</taxon>
        <taxon>Fungi</taxon>
        <taxon>Dikarya</taxon>
        <taxon>Ascomycota</taxon>
        <taxon>Pezizomycotina</taxon>
        <taxon>Eurotiomycetes</taxon>
        <taxon>Eurotiomycetidae</taxon>
        <taxon>Eurotiales</taxon>
        <taxon>Aspergillaceae</taxon>
        <taxon>Aspergillus</taxon>
        <taxon>Aspergillus subgen. Cremei</taxon>
    </lineage>
</organism>
<proteinExistence type="inferred from homology"/>
<comment type="subcellular location">
    <subcellularLocation>
        <location evidence="1">Cytoplasm</location>
        <location evidence="1">Cytoskeleton</location>
    </subcellularLocation>
</comment>
<gene>
    <name evidence="7" type="ORF">ASPWEDRAFT_141685</name>
</gene>
<protein>
    <recommendedName>
        <fullName evidence="9">Actin</fullName>
    </recommendedName>
</protein>
<keyword evidence="5" id="KW-0206">Cytoskeleton</keyword>
<keyword evidence="8" id="KW-1185">Reference proteome</keyword>
<dbReference type="GO" id="GO:0005524">
    <property type="term" value="F:ATP binding"/>
    <property type="evidence" value="ECO:0007669"/>
    <property type="project" value="UniProtKB-KW"/>
</dbReference>
<evidence type="ECO:0008006" key="9">
    <source>
        <dbReference type="Google" id="ProtNLM"/>
    </source>
</evidence>
<evidence type="ECO:0000256" key="6">
    <source>
        <dbReference type="RuleBase" id="RU000487"/>
    </source>
</evidence>
<dbReference type="Gene3D" id="3.90.640.10">
    <property type="entry name" value="Actin, Chain A, domain 4"/>
    <property type="match status" value="1"/>
</dbReference>
<dbReference type="EMBL" id="KV878216">
    <property type="protein sequence ID" value="OJJ31439.1"/>
    <property type="molecule type" value="Genomic_DNA"/>
</dbReference>
<reference evidence="8" key="1">
    <citation type="journal article" date="2017" name="Genome Biol.">
        <title>Comparative genomics reveals high biological diversity and specific adaptations in the industrially and medically important fungal genus Aspergillus.</title>
        <authorList>
            <person name="de Vries R.P."/>
            <person name="Riley R."/>
            <person name="Wiebenga A."/>
            <person name="Aguilar-Osorio G."/>
            <person name="Amillis S."/>
            <person name="Uchima C.A."/>
            <person name="Anderluh G."/>
            <person name="Asadollahi M."/>
            <person name="Askin M."/>
            <person name="Barry K."/>
            <person name="Battaglia E."/>
            <person name="Bayram O."/>
            <person name="Benocci T."/>
            <person name="Braus-Stromeyer S.A."/>
            <person name="Caldana C."/>
            <person name="Canovas D."/>
            <person name="Cerqueira G.C."/>
            <person name="Chen F."/>
            <person name="Chen W."/>
            <person name="Choi C."/>
            <person name="Clum A."/>
            <person name="Dos Santos R.A."/>
            <person name="Damasio A.R."/>
            <person name="Diallinas G."/>
            <person name="Emri T."/>
            <person name="Fekete E."/>
            <person name="Flipphi M."/>
            <person name="Freyberg S."/>
            <person name="Gallo A."/>
            <person name="Gournas C."/>
            <person name="Habgood R."/>
            <person name="Hainaut M."/>
            <person name="Harispe M.L."/>
            <person name="Henrissat B."/>
            <person name="Hilden K.S."/>
            <person name="Hope R."/>
            <person name="Hossain A."/>
            <person name="Karabika E."/>
            <person name="Karaffa L."/>
            <person name="Karanyi Z."/>
            <person name="Krasevec N."/>
            <person name="Kuo A."/>
            <person name="Kusch H."/>
            <person name="LaButti K."/>
            <person name="Lagendijk E.L."/>
            <person name="Lapidus A."/>
            <person name="Levasseur A."/>
            <person name="Lindquist E."/>
            <person name="Lipzen A."/>
            <person name="Logrieco A.F."/>
            <person name="MacCabe A."/>
            <person name="Maekelae M.R."/>
            <person name="Malavazi I."/>
            <person name="Melin P."/>
            <person name="Meyer V."/>
            <person name="Mielnichuk N."/>
            <person name="Miskei M."/>
            <person name="Molnar A.P."/>
            <person name="Mule G."/>
            <person name="Ngan C.Y."/>
            <person name="Orejas M."/>
            <person name="Orosz E."/>
            <person name="Ouedraogo J.P."/>
            <person name="Overkamp K.M."/>
            <person name="Park H.-S."/>
            <person name="Perrone G."/>
            <person name="Piumi F."/>
            <person name="Punt P.J."/>
            <person name="Ram A.F."/>
            <person name="Ramon A."/>
            <person name="Rauscher S."/>
            <person name="Record E."/>
            <person name="Riano-Pachon D.M."/>
            <person name="Robert V."/>
            <person name="Roehrig J."/>
            <person name="Ruller R."/>
            <person name="Salamov A."/>
            <person name="Salih N.S."/>
            <person name="Samson R.A."/>
            <person name="Sandor E."/>
            <person name="Sanguinetti M."/>
            <person name="Schuetze T."/>
            <person name="Sepcic K."/>
            <person name="Shelest E."/>
            <person name="Sherlock G."/>
            <person name="Sophianopoulou V."/>
            <person name="Squina F.M."/>
            <person name="Sun H."/>
            <person name="Susca A."/>
            <person name="Todd R.B."/>
            <person name="Tsang A."/>
            <person name="Unkles S.E."/>
            <person name="van de Wiele N."/>
            <person name="van Rossen-Uffink D."/>
            <person name="Oliveira J.V."/>
            <person name="Vesth T.C."/>
            <person name="Visser J."/>
            <person name="Yu J.-H."/>
            <person name="Zhou M."/>
            <person name="Andersen M.R."/>
            <person name="Archer D.B."/>
            <person name="Baker S.E."/>
            <person name="Benoit I."/>
            <person name="Brakhage A.A."/>
            <person name="Braus G.H."/>
            <person name="Fischer R."/>
            <person name="Frisvad J.C."/>
            <person name="Goldman G.H."/>
            <person name="Houbraken J."/>
            <person name="Oakley B."/>
            <person name="Pocsi I."/>
            <person name="Scazzocchio C."/>
            <person name="Seiboth B."/>
            <person name="vanKuyk P.A."/>
            <person name="Wortman J."/>
            <person name="Dyer P.S."/>
            <person name="Grigoriev I.V."/>
        </authorList>
    </citation>
    <scope>NUCLEOTIDE SEQUENCE [LARGE SCALE GENOMIC DNA]</scope>
    <source>
        <strain evidence="8">DTO 134E9</strain>
    </source>
</reference>
<dbReference type="Gene3D" id="3.30.420.40">
    <property type="match status" value="2"/>
</dbReference>
<keyword evidence="4" id="KW-0067">ATP-binding</keyword>
<dbReference type="STRING" id="1073089.A0A1L9R955"/>
<evidence type="ECO:0000256" key="5">
    <source>
        <dbReference type="ARBA" id="ARBA00023212"/>
    </source>
</evidence>
<dbReference type="SUPFAM" id="SSF53067">
    <property type="entry name" value="Actin-like ATPase domain"/>
    <property type="match status" value="2"/>
</dbReference>
<dbReference type="SMART" id="SM00268">
    <property type="entry name" value="ACTIN"/>
    <property type="match status" value="1"/>
</dbReference>
<dbReference type="OrthoDB" id="5132116at2759"/>
<dbReference type="PANTHER" id="PTHR11937">
    <property type="entry name" value="ACTIN"/>
    <property type="match status" value="1"/>
</dbReference>
<dbReference type="InterPro" id="IPR004000">
    <property type="entry name" value="Actin"/>
</dbReference>
<dbReference type="GO" id="GO:0005856">
    <property type="term" value="C:cytoskeleton"/>
    <property type="evidence" value="ECO:0007669"/>
    <property type="project" value="UniProtKB-SubCell"/>
</dbReference>
<dbReference type="InterPro" id="IPR043129">
    <property type="entry name" value="ATPase_NBD"/>
</dbReference>
<dbReference type="Pfam" id="PF00022">
    <property type="entry name" value="Actin"/>
    <property type="match status" value="1"/>
</dbReference>
<dbReference type="AlphaFoldDB" id="A0A1L9R955"/>